<feature type="region of interest" description="Disordered" evidence="1">
    <location>
        <begin position="151"/>
        <end position="241"/>
    </location>
</feature>
<feature type="compositionally biased region" description="Polar residues" evidence="1">
    <location>
        <begin position="1"/>
        <end position="11"/>
    </location>
</feature>
<comment type="caution">
    <text evidence="2">The sequence shown here is derived from an EMBL/GenBank/DDBJ whole genome shotgun (WGS) entry which is preliminary data.</text>
</comment>
<dbReference type="GO" id="GO:0005634">
    <property type="term" value="C:nucleus"/>
    <property type="evidence" value="ECO:0007669"/>
    <property type="project" value="UniProtKB-ARBA"/>
</dbReference>
<dbReference type="InterPro" id="IPR044797">
    <property type="entry name" value="At4g06598-like"/>
</dbReference>
<accession>A0A8X8YE83</accession>
<proteinExistence type="predicted"/>
<feature type="compositionally biased region" description="Polar residues" evidence="1">
    <location>
        <begin position="181"/>
        <end position="214"/>
    </location>
</feature>
<evidence type="ECO:0000313" key="2">
    <source>
        <dbReference type="EMBL" id="KAG6430315.1"/>
    </source>
</evidence>
<dbReference type="AlphaFoldDB" id="A0A8X8YE83"/>
<evidence type="ECO:0000256" key="1">
    <source>
        <dbReference type="SAM" id="MobiDB-lite"/>
    </source>
</evidence>
<dbReference type="CDD" id="cd14703">
    <property type="entry name" value="bZIP_plant_RF2"/>
    <property type="match status" value="1"/>
</dbReference>
<feature type="region of interest" description="Disordered" evidence="1">
    <location>
        <begin position="46"/>
        <end position="68"/>
    </location>
</feature>
<feature type="region of interest" description="Disordered" evidence="1">
    <location>
        <begin position="345"/>
        <end position="367"/>
    </location>
</feature>
<evidence type="ECO:0000313" key="3">
    <source>
        <dbReference type="Proteomes" id="UP000298416"/>
    </source>
</evidence>
<organism evidence="2">
    <name type="scientific">Salvia splendens</name>
    <name type="common">Scarlet sage</name>
    <dbReference type="NCBI Taxonomy" id="180675"/>
    <lineage>
        <taxon>Eukaryota</taxon>
        <taxon>Viridiplantae</taxon>
        <taxon>Streptophyta</taxon>
        <taxon>Embryophyta</taxon>
        <taxon>Tracheophyta</taxon>
        <taxon>Spermatophyta</taxon>
        <taxon>Magnoliopsida</taxon>
        <taxon>eudicotyledons</taxon>
        <taxon>Gunneridae</taxon>
        <taxon>Pentapetalae</taxon>
        <taxon>asterids</taxon>
        <taxon>lamiids</taxon>
        <taxon>Lamiales</taxon>
        <taxon>Lamiaceae</taxon>
        <taxon>Nepetoideae</taxon>
        <taxon>Mentheae</taxon>
        <taxon>Salviinae</taxon>
        <taxon>Salvia</taxon>
        <taxon>Salvia subgen. Calosphace</taxon>
        <taxon>core Calosphace</taxon>
    </lineage>
</organism>
<dbReference type="PANTHER" id="PTHR46835">
    <property type="entry name" value="BASIC-LEUCINE ZIPPER (BZIP) TRANSCRIPTION FACTOR FAMILY PROTEIN-RELATED"/>
    <property type="match status" value="1"/>
</dbReference>
<keyword evidence="3" id="KW-1185">Reference proteome</keyword>
<protein>
    <recommendedName>
        <fullName evidence="4">BZIP domain-containing protein</fullName>
    </recommendedName>
</protein>
<feature type="region of interest" description="Disordered" evidence="1">
    <location>
        <begin position="1"/>
        <end position="26"/>
    </location>
</feature>
<feature type="compositionally biased region" description="Basic and acidic residues" evidence="1">
    <location>
        <begin position="216"/>
        <end position="225"/>
    </location>
</feature>
<reference evidence="2" key="2">
    <citation type="submission" date="2020-08" db="EMBL/GenBank/DDBJ databases">
        <title>Plant Genome Project.</title>
        <authorList>
            <person name="Zhang R.-G."/>
        </authorList>
    </citation>
    <scope>NUCLEOTIDE SEQUENCE</scope>
    <source>
        <strain evidence="2">Huo1</strain>
        <tissue evidence="2">Leaf</tissue>
    </source>
</reference>
<dbReference type="EMBL" id="PNBA02000003">
    <property type="protein sequence ID" value="KAG6430315.1"/>
    <property type="molecule type" value="Genomic_DNA"/>
</dbReference>
<dbReference type="PANTHER" id="PTHR46835:SF3">
    <property type="entry name" value="BASIC-LEUCINE ZIPPER (BZIP) TRANSCRIPTION FACTOR FAMILY PROTEIN"/>
    <property type="match status" value="1"/>
</dbReference>
<dbReference type="Proteomes" id="UP000298416">
    <property type="component" value="Unassembled WGS sequence"/>
</dbReference>
<sequence>MENSKGSSTVRNMMYNGKNPLLPPKSPFPSISPSYAEYIPTSVIGSKALPKPRDGSPHHQRTSSESFLIEEQPSWLDELLDEPETPVRKGGHRRSSSDSFAYIDTANAGSMNYGAQDDIKFKNMIPFPSWGSQDFDFHRDMRQSSFYLDPTLSGRTKSKPWDAPVNSIAPPRGLPSRDVATIQNAGSVNSSLDVDRNPTSSAQKSDVESFSQDPKGSFEKKDTHVKNLASDTDTKRAKQQFAQRSRVRKLQYIAELERHVQSLQASTTVLTSLKMVYNLLIVQQNLILSMENKSMKQRLDSLSQEQLIKYFMEVYPYIFRPHFGDACAVEHEVLEREAGRLRGLYQQQQKPPQPQQQISSSHRRAKSRDLDQQLANLSLKLKETSSGQDSLSGQLHM</sequence>
<evidence type="ECO:0008006" key="4">
    <source>
        <dbReference type="Google" id="ProtNLM"/>
    </source>
</evidence>
<reference evidence="2" key="1">
    <citation type="submission" date="2018-01" db="EMBL/GenBank/DDBJ databases">
        <authorList>
            <person name="Mao J.F."/>
        </authorList>
    </citation>
    <scope>NUCLEOTIDE SEQUENCE</scope>
    <source>
        <strain evidence="2">Huo1</strain>
        <tissue evidence="2">Leaf</tissue>
    </source>
</reference>
<gene>
    <name evidence="2" type="ORF">SASPL_108379</name>
</gene>
<dbReference type="InterPro" id="IPR044759">
    <property type="entry name" value="bZIP_RF2"/>
</dbReference>
<dbReference type="GO" id="GO:0003700">
    <property type="term" value="F:DNA-binding transcription factor activity"/>
    <property type="evidence" value="ECO:0007669"/>
    <property type="project" value="InterPro"/>
</dbReference>
<name>A0A8X8YE83_SALSN</name>